<reference evidence="2 4" key="1">
    <citation type="journal article" date="2017" name="Nature">
        <title>The sunflower genome provides insights into oil metabolism, flowering and Asterid evolution.</title>
        <authorList>
            <person name="Badouin H."/>
            <person name="Gouzy J."/>
            <person name="Grassa C.J."/>
            <person name="Murat F."/>
            <person name="Staton S.E."/>
            <person name="Cottret L."/>
            <person name="Lelandais-Briere C."/>
            <person name="Owens G.L."/>
            <person name="Carrere S."/>
            <person name="Mayjonade B."/>
            <person name="Legrand L."/>
            <person name="Gill N."/>
            <person name="Kane N.C."/>
            <person name="Bowers J.E."/>
            <person name="Hubner S."/>
            <person name="Bellec A."/>
            <person name="Berard A."/>
            <person name="Berges H."/>
            <person name="Blanchet N."/>
            <person name="Boniface M.C."/>
            <person name="Brunel D."/>
            <person name="Catrice O."/>
            <person name="Chaidir N."/>
            <person name="Claudel C."/>
            <person name="Donnadieu C."/>
            <person name="Faraut T."/>
            <person name="Fievet G."/>
            <person name="Helmstetter N."/>
            <person name="King M."/>
            <person name="Knapp S.J."/>
            <person name="Lai Z."/>
            <person name="Le Paslier M.C."/>
            <person name="Lippi Y."/>
            <person name="Lorenzon L."/>
            <person name="Mandel J.R."/>
            <person name="Marage G."/>
            <person name="Marchand G."/>
            <person name="Marquand E."/>
            <person name="Bret-Mestries E."/>
            <person name="Morien E."/>
            <person name="Nambeesan S."/>
            <person name="Nguyen T."/>
            <person name="Pegot-Espagnet P."/>
            <person name="Pouilly N."/>
            <person name="Raftis F."/>
            <person name="Sallet E."/>
            <person name="Schiex T."/>
            <person name="Thomas J."/>
            <person name="Vandecasteele C."/>
            <person name="Vares D."/>
            <person name="Vear F."/>
            <person name="Vautrin S."/>
            <person name="Crespi M."/>
            <person name="Mangin B."/>
            <person name="Burke J.M."/>
            <person name="Salse J."/>
            <person name="Munos S."/>
            <person name="Vincourt P."/>
            <person name="Rieseberg L.H."/>
            <person name="Langlade N.B."/>
        </authorList>
    </citation>
    <scope>NUCLEOTIDE SEQUENCE [LARGE SCALE GENOMIC DNA]</scope>
    <source>
        <strain evidence="4">cv. SF193</strain>
        <tissue evidence="2">Leaves</tissue>
    </source>
</reference>
<keyword evidence="1" id="KW-1133">Transmembrane helix</keyword>
<keyword evidence="4" id="KW-1185">Reference proteome</keyword>
<dbReference type="InterPro" id="IPR004158">
    <property type="entry name" value="DUF247_pln"/>
</dbReference>
<dbReference type="Pfam" id="PF03140">
    <property type="entry name" value="DUF247"/>
    <property type="match status" value="1"/>
</dbReference>
<gene>
    <name evidence="3" type="ORF">HannXRQ_Chr01g0010971</name>
    <name evidence="2" type="ORF">HanXRQr2_Chr01g0016121</name>
</gene>
<dbReference type="Gramene" id="mRNA:HanXRQr2_Chr01g0016121">
    <property type="protein sequence ID" value="CDS:HanXRQr2_Chr01g0016121.1"/>
    <property type="gene ID" value="HanXRQr2_Chr01g0016121"/>
</dbReference>
<keyword evidence="1" id="KW-0812">Transmembrane</keyword>
<dbReference type="PANTHER" id="PTHR31170">
    <property type="entry name" value="BNAC04G53230D PROTEIN"/>
    <property type="match status" value="1"/>
</dbReference>
<sequence length="444" mass="50670">MENGDLELGNIDITQKSVLHLLNRVKEHEDKHRNRSSPPIYMVPGVLRDLSPSSFNPRVVSIGPLHREDKNVQAFEGQKVSYLTNLLGLIPVPREEILKSCMQKVYASMEQIKACYIWTKTYDDAEIAEMMVMDACFILGYIQYGLEFSGSNELVGNTTLDQNVAQDLVLLENQIPFFILHEIFQCTILKYKPNTSLVELFYPILSYYNLFEAPINTDNISTNNTRHILSLLHQCYMPEDNVTSCDTHSLISMIPSAIDLDRAGIKFTINRNPTWVMGMNVKLNRLPCLFGSLSKPTLGMPSLRVGDSTEMVIRNLIAYEQSYQTRNHITSYIIAMDMLVNTQEDVATLVGSRVLVNYLGSNEEVANMINNICKNVTYIDFFYKDQWKTLKMYCGSYWPKNIAWLKRTYFNSPWNIIALLAGIIVFALTMIQTIFTIKPVGSNN</sequence>
<evidence type="ECO:0000313" key="4">
    <source>
        <dbReference type="Proteomes" id="UP000215914"/>
    </source>
</evidence>
<proteinExistence type="predicted"/>
<feature type="transmembrane region" description="Helical" evidence="1">
    <location>
        <begin position="414"/>
        <end position="437"/>
    </location>
</feature>
<dbReference type="InParanoid" id="A0A251VME8"/>
<accession>A0A251VME8</accession>
<evidence type="ECO:0000313" key="3">
    <source>
        <dbReference type="EMBL" id="OTG36750.1"/>
    </source>
</evidence>
<dbReference type="EMBL" id="MNCJ02000316">
    <property type="protein sequence ID" value="KAF5821618.1"/>
    <property type="molecule type" value="Genomic_DNA"/>
</dbReference>
<dbReference type="AlphaFoldDB" id="A0A251VME8"/>
<organism evidence="3 4">
    <name type="scientific">Helianthus annuus</name>
    <name type="common">Common sunflower</name>
    <dbReference type="NCBI Taxonomy" id="4232"/>
    <lineage>
        <taxon>Eukaryota</taxon>
        <taxon>Viridiplantae</taxon>
        <taxon>Streptophyta</taxon>
        <taxon>Embryophyta</taxon>
        <taxon>Tracheophyta</taxon>
        <taxon>Spermatophyta</taxon>
        <taxon>Magnoliopsida</taxon>
        <taxon>eudicotyledons</taxon>
        <taxon>Gunneridae</taxon>
        <taxon>Pentapetalae</taxon>
        <taxon>asterids</taxon>
        <taxon>campanulids</taxon>
        <taxon>Asterales</taxon>
        <taxon>Asteraceae</taxon>
        <taxon>Asteroideae</taxon>
        <taxon>Heliantheae alliance</taxon>
        <taxon>Heliantheae</taxon>
        <taxon>Helianthus</taxon>
    </lineage>
</organism>
<protein>
    <submittedName>
        <fullName evidence="3">Uncharacterized protein</fullName>
    </submittedName>
</protein>
<evidence type="ECO:0000256" key="1">
    <source>
        <dbReference type="SAM" id="Phobius"/>
    </source>
</evidence>
<keyword evidence="1" id="KW-0472">Membrane</keyword>
<evidence type="ECO:0000313" key="2">
    <source>
        <dbReference type="EMBL" id="KAF5821618.1"/>
    </source>
</evidence>
<dbReference type="EMBL" id="CM007890">
    <property type="protein sequence ID" value="OTG36750.1"/>
    <property type="molecule type" value="Genomic_DNA"/>
</dbReference>
<dbReference type="PANTHER" id="PTHR31170:SF25">
    <property type="entry name" value="BNAA09G04570D PROTEIN"/>
    <property type="match status" value="1"/>
</dbReference>
<reference evidence="3" key="2">
    <citation type="submission" date="2017-02" db="EMBL/GenBank/DDBJ databases">
        <title>Sunflower complete genome.</title>
        <authorList>
            <person name="Langlade N."/>
            <person name="Munos S."/>
        </authorList>
    </citation>
    <scope>NUCLEOTIDE SEQUENCE [LARGE SCALE GENOMIC DNA]</scope>
    <source>
        <tissue evidence="3">Leaves</tissue>
    </source>
</reference>
<dbReference type="Proteomes" id="UP000215914">
    <property type="component" value="Chromosome 1"/>
</dbReference>
<dbReference type="OrthoDB" id="591587at2759"/>
<name>A0A251VME8_HELAN</name>
<reference evidence="2" key="3">
    <citation type="submission" date="2020-06" db="EMBL/GenBank/DDBJ databases">
        <title>Helianthus annuus Genome sequencing and assembly Release 2.</title>
        <authorList>
            <person name="Gouzy J."/>
            <person name="Langlade N."/>
            <person name="Munos S."/>
        </authorList>
    </citation>
    <scope>NUCLEOTIDE SEQUENCE</scope>
    <source>
        <tissue evidence="2">Leaves</tissue>
    </source>
</reference>
<dbReference type="OMA" id="ANEFIFA"/>